<name>A0A364K4G5_9BACL</name>
<protein>
    <submittedName>
        <fullName evidence="2">Uncharacterized protein</fullName>
    </submittedName>
</protein>
<gene>
    <name evidence="2" type="ORF">DL897_11315</name>
</gene>
<evidence type="ECO:0000256" key="1">
    <source>
        <dbReference type="SAM" id="MobiDB-lite"/>
    </source>
</evidence>
<organism evidence="2 3">
    <name type="scientific">Thermoflavimicrobium daqui</name>
    <dbReference type="NCBI Taxonomy" id="2137476"/>
    <lineage>
        <taxon>Bacteria</taxon>
        <taxon>Bacillati</taxon>
        <taxon>Bacillota</taxon>
        <taxon>Bacilli</taxon>
        <taxon>Bacillales</taxon>
        <taxon>Thermoactinomycetaceae</taxon>
        <taxon>Thermoflavimicrobium</taxon>
    </lineage>
</organism>
<reference evidence="2 3" key="2">
    <citation type="submission" date="2018-06" db="EMBL/GenBank/DDBJ databases">
        <authorList>
            <person name="Zhirakovskaya E."/>
        </authorList>
    </citation>
    <scope>NUCLEOTIDE SEQUENCE [LARGE SCALE GENOMIC DNA]</scope>
    <source>
        <strain evidence="2 3">FBKL4.011</strain>
    </source>
</reference>
<accession>A0A364K4G5</accession>
<evidence type="ECO:0000313" key="2">
    <source>
        <dbReference type="EMBL" id="RAL24260.1"/>
    </source>
</evidence>
<reference evidence="2 3" key="1">
    <citation type="submission" date="2018-06" db="EMBL/GenBank/DDBJ databases">
        <title>Thermoflavimicrobium daqus sp. nov., a thermophilic microbe isolated from Moutai-flavour Daqu.</title>
        <authorList>
            <person name="Wang X."/>
            <person name="Zhou H."/>
        </authorList>
    </citation>
    <scope>NUCLEOTIDE SEQUENCE [LARGE SCALE GENOMIC DNA]</scope>
    <source>
        <strain evidence="2 3">FBKL4.011</strain>
    </source>
</reference>
<feature type="region of interest" description="Disordered" evidence="1">
    <location>
        <begin position="39"/>
        <end position="60"/>
    </location>
</feature>
<keyword evidence="3" id="KW-1185">Reference proteome</keyword>
<sequence>MYNQPTEERKNDSSIKHNNDIELTDCNIEDGDYIAIDIPAHEVSSLEDETSTENKKPTHR</sequence>
<comment type="caution">
    <text evidence="2">The sequence shown here is derived from an EMBL/GenBank/DDBJ whole genome shotgun (WGS) entry which is preliminary data.</text>
</comment>
<evidence type="ECO:0000313" key="3">
    <source>
        <dbReference type="Proteomes" id="UP000251213"/>
    </source>
</evidence>
<proteinExistence type="predicted"/>
<dbReference type="EMBL" id="QJKK01000005">
    <property type="protein sequence ID" value="RAL24260.1"/>
    <property type="molecule type" value="Genomic_DNA"/>
</dbReference>
<dbReference type="AlphaFoldDB" id="A0A364K4G5"/>
<dbReference type="RefSeq" id="WP_113659251.1">
    <property type="nucleotide sequence ID" value="NZ_KZ845667.1"/>
</dbReference>
<dbReference type="Proteomes" id="UP000251213">
    <property type="component" value="Unassembled WGS sequence"/>
</dbReference>